<keyword evidence="2" id="KW-1185">Reference proteome</keyword>
<proteinExistence type="predicted"/>
<dbReference type="GeneTree" id="ENSGT00940000156431"/>
<dbReference type="Proteomes" id="UP000694561">
    <property type="component" value="Unplaced"/>
</dbReference>
<dbReference type="Ensembl" id="ENSMMNT00015000463.1">
    <property type="protein sequence ID" value="ENSMMNP00015000402.1"/>
    <property type="gene ID" value="ENSMMNG00015000368.1"/>
</dbReference>
<reference evidence="1" key="2">
    <citation type="submission" date="2025-09" db="UniProtKB">
        <authorList>
            <consortium name="Ensembl"/>
        </authorList>
    </citation>
    <scope>IDENTIFICATION</scope>
</reference>
<protein>
    <submittedName>
        <fullName evidence="1">Uncharacterized protein</fullName>
    </submittedName>
</protein>
<dbReference type="InterPro" id="IPR046341">
    <property type="entry name" value="SET_dom_sf"/>
</dbReference>
<organism evidence="1 2">
    <name type="scientific">Monodon monoceros</name>
    <name type="common">Narwhal</name>
    <name type="synonym">Ceratodon monodon</name>
    <dbReference type="NCBI Taxonomy" id="40151"/>
    <lineage>
        <taxon>Eukaryota</taxon>
        <taxon>Metazoa</taxon>
        <taxon>Chordata</taxon>
        <taxon>Craniata</taxon>
        <taxon>Vertebrata</taxon>
        <taxon>Euteleostomi</taxon>
        <taxon>Mammalia</taxon>
        <taxon>Eutheria</taxon>
        <taxon>Laurasiatheria</taxon>
        <taxon>Artiodactyla</taxon>
        <taxon>Whippomorpha</taxon>
        <taxon>Cetacea</taxon>
        <taxon>Odontoceti</taxon>
        <taxon>Monodontidae</taxon>
        <taxon>Monodon</taxon>
    </lineage>
</organism>
<name>A0A8C6ADC9_MONMO</name>
<accession>A0A8C6ADC9</accession>
<evidence type="ECO:0000313" key="1">
    <source>
        <dbReference type="Ensembl" id="ENSMMNP00015000402.1"/>
    </source>
</evidence>
<dbReference type="PANTHER" id="PTHR12977:SF12">
    <property type="entry name" value="HISTONE-LYSINE N-METHYLTRANSFERASE KMT5B"/>
    <property type="match status" value="1"/>
</dbReference>
<dbReference type="GO" id="GO:0005634">
    <property type="term" value="C:nucleus"/>
    <property type="evidence" value="ECO:0007669"/>
    <property type="project" value="TreeGrafter"/>
</dbReference>
<reference evidence="1" key="1">
    <citation type="submission" date="2025-08" db="UniProtKB">
        <authorList>
            <consortium name="Ensembl"/>
        </authorList>
    </citation>
    <scope>IDENTIFICATION</scope>
</reference>
<dbReference type="PANTHER" id="PTHR12977">
    <property type="entry name" value="SUPPRESSOR OF VARIEGATION 4-20-RELATED"/>
    <property type="match status" value="1"/>
</dbReference>
<dbReference type="Gene3D" id="2.170.270.10">
    <property type="entry name" value="SET domain"/>
    <property type="match status" value="1"/>
</dbReference>
<dbReference type="GO" id="GO:0042799">
    <property type="term" value="F:histone H4K20 methyltransferase activity"/>
    <property type="evidence" value="ECO:0007669"/>
    <property type="project" value="TreeGrafter"/>
</dbReference>
<sequence length="146" mass="16742">ATAMRSLRTATKTSPCSPQLEKEHVFIYLRMFATDSGFEIMPCNRYSLEQNRAKIIATKEWKRNDKIELLVGCVAELSAIEENILLGPRENDFSAVCSRRKSRAQLALKPFHGVSFSVMMLSGPTRRQRTRWRHTGTHVFHAWSVC</sequence>
<evidence type="ECO:0000313" key="2">
    <source>
        <dbReference type="Proteomes" id="UP000694561"/>
    </source>
</evidence>
<dbReference type="AlphaFoldDB" id="A0A8C6ADC9"/>
<dbReference type="InterPro" id="IPR039977">
    <property type="entry name" value="Suv4-20/Set9"/>
</dbReference>